<keyword evidence="6" id="KW-0472">Membrane</keyword>
<accession>A0ABD1F012</accession>
<evidence type="ECO:0000256" key="3">
    <source>
        <dbReference type="ARBA" id="ARBA00023157"/>
    </source>
</evidence>
<dbReference type="Proteomes" id="UP001566132">
    <property type="component" value="Unassembled WGS sequence"/>
</dbReference>
<proteinExistence type="predicted"/>
<keyword evidence="2" id="KW-0677">Repeat</keyword>
<evidence type="ECO:0000313" key="9">
    <source>
        <dbReference type="EMBL" id="KAL1506583.1"/>
    </source>
</evidence>
<dbReference type="AlphaFoldDB" id="A0ABD1F012"/>
<keyword evidence="4" id="KW-0325">Glycoprotein</keyword>
<gene>
    <name evidence="9" type="ORF">ABEB36_005914</name>
</gene>
<organism evidence="9 10">
    <name type="scientific">Hypothenemus hampei</name>
    <name type="common">Coffee berry borer</name>
    <dbReference type="NCBI Taxonomy" id="57062"/>
    <lineage>
        <taxon>Eukaryota</taxon>
        <taxon>Metazoa</taxon>
        <taxon>Ecdysozoa</taxon>
        <taxon>Arthropoda</taxon>
        <taxon>Hexapoda</taxon>
        <taxon>Insecta</taxon>
        <taxon>Pterygota</taxon>
        <taxon>Neoptera</taxon>
        <taxon>Endopterygota</taxon>
        <taxon>Coleoptera</taxon>
        <taxon>Polyphaga</taxon>
        <taxon>Cucujiformia</taxon>
        <taxon>Curculionidae</taxon>
        <taxon>Scolytinae</taxon>
        <taxon>Hypothenemus</taxon>
    </lineage>
</organism>
<dbReference type="InterPro" id="IPR050350">
    <property type="entry name" value="Compl-Cell_Adhes-Reg"/>
</dbReference>
<evidence type="ECO:0000256" key="4">
    <source>
        <dbReference type="ARBA" id="ARBA00023180"/>
    </source>
</evidence>
<dbReference type="SUPFAM" id="SSF57535">
    <property type="entry name" value="Complement control module/SCR domain"/>
    <property type="match status" value="4"/>
</dbReference>
<feature type="domain" description="Sushi" evidence="8">
    <location>
        <begin position="254"/>
        <end position="316"/>
    </location>
</feature>
<feature type="chain" id="PRO_5044780971" description="Sushi domain-containing protein" evidence="7">
    <location>
        <begin position="27"/>
        <end position="645"/>
    </location>
</feature>
<dbReference type="PANTHER" id="PTHR19325:SF575">
    <property type="entry name" value="LOCOMOTION-RELATED PROTEIN HIKARU GENKI"/>
    <property type="match status" value="1"/>
</dbReference>
<evidence type="ECO:0000256" key="1">
    <source>
        <dbReference type="ARBA" id="ARBA00022659"/>
    </source>
</evidence>
<feature type="domain" description="Sushi" evidence="8">
    <location>
        <begin position="186"/>
        <end position="247"/>
    </location>
</feature>
<reference evidence="9 10" key="1">
    <citation type="submission" date="2024-05" db="EMBL/GenBank/DDBJ databases">
        <title>Genetic variation in Jamaican populations of the coffee berry borer (Hypothenemus hampei).</title>
        <authorList>
            <person name="Errbii M."/>
            <person name="Myrie A."/>
        </authorList>
    </citation>
    <scope>NUCLEOTIDE SEQUENCE [LARGE SCALE GENOMIC DNA]</scope>
    <source>
        <strain evidence="9">JA-Hopewell-2020-01-JO</strain>
        <tissue evidence="9">Whole body</tissue>
    </source>
</reference>
<dbReference type="Gene3D" id="2.10.70.10">
    <property type="entry name" value="Complement Module, domain 1"/>
    <property type="match status" value="4"/>
</dbReference>
<evidence type="ECO:0000256" key="5">
    <source>
        <dbReference type="PROSITE-ProRule" id="PRU00302"/>
    </source>
</evidence>
<protein>
    <recommendedName>
        <fullName evidence="8">Sushi domain-containing protein</fullName>
    </recommendedName>
</protein>
<dbReference type="InterPro" id="IPR000436">
    <property type="entry name" value="Sushi_SCR_CCP_dom"/>
</dbReference>
<sequence length="645" mass="71379">MSKQFSSLFGFYNVLILIVSLHLTNCEVVRQDFPDIDASTYKYTKDFPCPPLGPIKNGHVKIVNQSMDFKFTAVTVVCDENFTLIGNDVTEVECIIGEWKFGDYNEVLPRCERRCSPPPYLENGSLDFEKKIEDIYSPTGTYLEGTMILYKCNDGFTLTAKSSHVRVCSKGIWQGVDAFCEPTKKLYCTPPPYIPNGFLEYNFGDEQLPVGRQISYQCDEGYKLIGDNKIKCSGLGIWTPEPPVCRKEDFFSTIECAGRPLLDPNIHKKIDITSVSKNVVEISCKATYRNVLAPCKSSTFYCNRGKWIGTYPRCENAYMCTAPPPIPYGIVRNHNFENFEIDDDDRLPLFPINAQITYECLKGYTVNGSMEISCQPNGCWEPLDIWPTCIRIKENYFVEIDDLNALLITSAIGVGVLGILLLACLVVACKKRRSLARAVSISTTSGGVRPAPDVVNDHTVLLQHPDRLALIAFAEGVQNNQNNSSLPSYDEATRDRSTGLQCNRLQIQRPHWPNLAVCRASGRTRGSPNIEAGQHIVRHGSFASHTPSMRSGGESMGSTETMTISEGSTNITLDTASSHSAISQNPSCRGHCGSLTSFDACSIVNTEGIPLLEESELEEVQAGAQIEEFPDNNSCKISTHSGSTN</sequence>
<keyword evidence="10" id="KW-1185">Reference proteome</keyword>
<evidence type="ECO:0000313" key="10">
    <source>
        <dbReference type="Proteomes" id="UP001566132"/>
    </source>
</evidence>
<dbReference type="EMBL" id="JBDJPC010000004">
    <property type="protein sequence ID" value="KAL1506583.1"/>
    <property type="molecule type" value="Genomic_DNA"/>
</dbReference>
<name>A0ABD1F012_HYPHA</name>
<keyword evidence="3 5" id="KW-1015">Disulfide bond</keyword>
<evidence type="ECO:0000256" key="6">
    <source>
        <dbReference type="SAM" id="Phobius"/>
    </source>
</evidence>
<dbReference type="Pfam" id="PF00084">
    <property type="entry name" value="Sushi"/>
    <property type="match status" value="3"/>
</dbReference>
<evidence type="ECO:0000256" key="2">
    <source>
        <dbReference type="ARBA" id="ARBA00022737"/>
    </source>
</evidence>
<comment type="caution">
    <text evidence="5">Lacks conserved residue(s) required for the propagation of feature annotation.</text>
</comment>
<keyword evidence="6" id="KW-1133">Transmembrane helix</keyword>
<dbReference type="SMART" id="SM00032">
    <property type="entry name" value="CCP"/>
    <property type="match status" value="5"/>
</dbReference>
<evidence type="ECO:0000259" key="8">
    <source>
        <dbReference type="PROSITE" id="PS50923"/>
    </source>
</evidence>
<feature type="disulfide bond" evidence="5">
    <location>
        <begin position="218"/>
        <end position="245"/>
    </location>
</feature>
<feature type="signal peptide" evidence="7">
    <location>
        <begin position="1"/>
        <end position="26"/>
    </location>
</feature>
<feature type="domain" description="Sushi" evidence="8">
    <location>
        <begin position="113"/>
        <end position="182"/>
    </location>
</feature>
<evidence type="ECO:0000256" key="7">
    <source>
        <dbReference type="SAM" id="SignalP"/>
    </source>
</evidence>
<dbReference type="CDD" id="cd00033">
    <property type="entry name" value="CCP"/>
    <property type="match status" value="4"/>
</dbReference>
<feature type="transmembrane region" description="Helical" evidence="6">
    <location>
        <begin position="405"/>
        <end position="428"/>
    </location>
</feature>
<dbReference type="PROSITE" id="PS50923">
    <property type="entry name" value="SUSHI"/>
    <property type="match status" value="4"/>
</dbReference>
<keyword evidence="6" id="KW-0812">Transmembrane</keyword>
<feature type="domain" description="Sushi" evidence="8">
    <location>
        <begin position="318"/>
        <end position="391"/>
    </location>
</feature>
<dbReference type="PANTHER" id="PTHR19325">
    <property type="entry name" value="COMPLEMENT COMPONENT-RELATED SUSHI DOMAIN-CONTAINING"/>
    <property type="match status" value="1"/>
</dbReference>
<comment type="caution">
    <text evidence="9">The sequence shown here is derived from an EMBL/GenBank/DDBJ whole genome shotgun (WGS) entry which is preliminary data.</text>
</comment>
<dbReference type="InterPro" id="IPR035976">
    <property type="entry name" value="Sushi/SCR/CCP_sf"/>
</dbReference>
<keyword evidence="7" id="KW-0732">Signal</keyword>
<keyword evidence="1 5" id="KW-0768">Sushi</keyword>